<feature type="region of interest" description="Disordered" evidence="1">
    <location>
        <begin position="285"/>
        <end position="315"/>
    </location>
</feature>
<proteinExistence type="predicted"/>
<dbReference type="Gene3D" id="3.40.1190.20">
    <property type="match status" value="1"/>
</dbReference>
<sequence length="395" mass="43351">MGMFIIDEFQFLDPTSGKDLGNRGLEDQIGGGGCYFAIGARVFLPPSSIQMVIDRGSDWREQDQAVLDRFDRSSIEAGPSSMWHYRSRPGGTTRAVNIYKGEHRGFNYLSPKIRLEPKDLLQCSTADPKSLPEWIHFICSPERALESISQIDDILAKDSCARAFPKLVYEPIPDSCVFENLQDCLKVLPRLAVFSPNHEEAADLLGLGEEWQRALQQALSDTDCTTDLIVRFITNKLASGFTKNLQRPEEGEGKEHGPFGPIICIRSGAWGSVVGQAGLGFRHVPAWHTSPESSEQGRSAEGKAAPDTSSSRIKDVTGAGNSFLGGFSAHLVQTQGDDEREPMDRLVEAARHGAVSASLVIEQLGLPSFDVKDGQELWNGHTAAERLDLLRARLS</sequence>
<evidence type="ECO:0000313" key="2">
    <source>
        <dbReference type="EMBL" id="EST04976.1"/>
    </source>
</evidence>
<reference evidence="3" key="1">
    <citation type="journal article" date="2013" name="Genome Announc.">
        <title>Draft genome sequence of Pseudozyma brasiliensis sp. nov. strain GHG001, a high producer of endo-1,4-xylanase isolated from an insect pest of sugarcane.</title>
        <authorList>
            <person name="Oliveira J.V.D.C."/>
            <person name="dos Santos R.A.C."/>
            <person name="Borges T.A."/>
            <person name="Riano-Pachon D.M."/>
            <person name="Goldman G.H."/>
        </authorList>
    </citation>
    <scope>NUCLEOTIDE SEQUENCE [LARGE SCALE GENOMIC DNA]</scope>
    <source>
        <strain evidence="3">GHG001</strain>
    </source>
</reference>
<dbReference type="SUPFAM" id="SSF53613">
    <property type="entry name" value="Ribokinase-like"/>
    <property type="match status" value="1"/>
</dbReference>
<dbReference type="HOGENOM" id="CLU_032834_1_0_1"/>
<gene>
    <name evidence="2" type="ORF">PSEUBRA_SCAF7g04502</name>
</gene>
<keyword evidence="3" id="KW-1185">Reference proteome</keyword>
<dbReference type="OMA" id="CNDIVET"/>
<dbReference type="OrthoDB" id="497927at2759"/>
<dbReference type="AlphaFoldDB" id="V5E457"/>
<dbReference type="InterPro" id="IPR029056">
    <property type="entry name" value="Ribokinase-like"/>
</dbReference>
<evidence type="ECO:0008006" key="4">
    <source>
        <dbReference type="Google" id="ProtNLM"/>
    </source>
</evidence>
<name>V5E457_KALBG</name>
<dbReference type="RefSeq" id="XP_016289965.1">
    <property type="nucleotide sequence ID" value="XM_016439174.1"/>
</dbReference>
<evidence type="ECO:0000313" key="3">
    <source>
        <dbReference type="Proteomes" id="UP000019377"/>
    </source>
</evidence>
<dbReference type="PANTHER" id="PTHR47098">
    <property type="entry name" value="PROTEIN MAK32"/>
    <property type="match status" value="1"/>
</dbReference>
<protein>
    <recommendedName>
        <fullName evidence="4">Carbohydrate kinase PfkB domain-containing protein</fullName>
    </recommendedName>
</protein>
<dbReference type="GeneID" id="27421883"/>
<organism evidence="2 3">
    <name type="scientific">Kalmanozyma brasiliensis (strain GHG001)</name>
    <name type="common">Yeast</name>
    <name type="synonym">Pseudozyma brasiliensis</name>
    <dbReference type="NCBI Taxonomy" id="1365824"/>
    <lineage>
        <taxon>Eukaryota</taxon>
        <taxon>Fungi</taxon>
        <taxon>Dikarya</taxon>
        <taxon>Basidiomycota</taxon>
        <taxon>Ustilaginomycotina</taxon>
        <taxon>Ustilaginomycetes</taxon>
        <taxon>Ustilaginales</taxon>
        <taxon>Ustilaginaceae</taxon>
        <taxon>Kalmanozyma</taxon>
    </lineage>
</organism>
<dbReference type="STRING" id="1365824.V5E457"/>
<evidence type="ECO:0000256" key="1">
    <source>
        <dbReference type="SAM" id="MobiDB-lite"/>
    </source>
</evidence>
<dbReference type="Proteomes" id="UP000019377">
    <property type="component" value="Unassembled WGS sequence"/>
</dbReference>
<dbReference type="eggNOG" id="ENOG502RXMJ">
    <property type="taxonomic scope" value="Eukaryota"/>
</dbReference>
<dbReference type="EMBL" id="KI545893">
    <property type="protein sequence ID" value="EST04976.1"/>
    <property type="molecule type" value="Genomic_DNA"/>
</dbReference>
<dbReference type="PANTHER" id="PTHR47098:SF2">
    <property type="entry name" value="PROTEIN MAK32"/>
    <property type="match status" value="1"/>
</dbReference>
<accession>V5E457</accession>